<dbReference type="Gene3D" id="3.40.1440.10">
    <property type="entry name" value="GIY-YIG endonuclease"/>
    <property type="match status" value="1"/>
</dbReference>
<dbReference type="AlphaFoldDB" id="A0A2H0VG25"/>
<protein>
    <recommendedName>
        <fullName evidence="2">GIY-YIG domain-containing protein</fullName>
    </recommendedName>
</protein>
<feature type="domain" description="GIY-YIG" evidence="2">
    <location>
        <begin position="1"/>
        <end position="81"/>
    </location>
</feature>
<dbReference type="PANTHER" id="PTHR34477">
    <property type="entry name" value="UPF0213 PROTEIN YHBQ"/>
    <property type="match status" value="1"/>
</dbReference>
<dbReference type="Proteomes" id="UP000231466">
    <property type="component" value="Unassembled WGS sequence"/>
</dbReference>
<dbReference type="EMBL" id="PFAH01000007">
    <property type="protein sequence ID" value="PIR98013.1"/>
    <property type="molecule type" value="Genomic_DNA"/>
</dbReference>
<dbReference type="Pfam" id="PF01541">
    <property type="entry name" value="GIY-YIG"/>
    <property type="match status" value="1"/>
</dbReference>
<dbReference type="InterPro" id="IPR035901">
    <property type="entry name" value="GIY-YIG_endonuc_sf"/>
</dbReference>
<evidence type="ECO:0000259" key="2">
    <source>
        <dbReference type="PROSITE" id="PS50164"/>
    </source>
</evidence>
<dbReference type="SUPFAM" id="SSF82771">
    <property type="entry name" value="GIY-YIG endonuclease"/>
    <property type="match status" value="1"/>
</dbReference>
<dbReference type="InterPro" id="IPR050190">
    <property type="entry name" value="UPF0213_domain"/>
</dbReference>
<organism evidence="3 4">
    <name type="scientific">Candidatus Colwellbacteria bacterium CG10_big_fil_rev_8_21_14_0_10_42_22</name>
    <dbReference type="NCBI Taxonomy" id="1974540"/>
    <lineage>
        <taxon>Bacteria</taxon>
        <taxon>Candidatus Colwelliibacteriota</taxon>
    </lineage>
</organism>
<dbReference type="PROSITE" id="PS50164">
    <property type="entry name" value="GIY_YIG"/>
    <property type="match status" value="1"/>
</dbReference>
<name>A0A2H0VG25_9BACT</name>
<accession>A0A2H0VG25</accession>
<comment type="similarity">
    <text evidence="1">Belongs to the UPF0213 family.</text>
</comment>
<proteinExistence type="inferred from homology"/>
<gene>
    <name evidence="3" type="ORF">COT89_02065</name>
</gene>
<dbReference type="InterPro" id="IPR000305">
    <property type="entry name" value="GIY-YIG_endonuc"/>
</dbReference>
<sequence length="85" mass="10149">MFFVHVLKSDKDNRTYVGYTNNLQNRLEKHNSGQVKSTKHRRPLILIFYEEFNTSAEARKRELYWKNGGGRRKLRGMLYNQVQGD</sequence>
<reference evidence="4" key="1">
    <citation type="submission" date="2017-09" db="EMBL/GenBank/DDBJ databases">
        <title>Depth-based differentiation of microbial function through sediment-hosted aquifers and enrichment of novel symbionts in the deep terrestrial subsurface.</title>
        <authorList>
            <person name="Probst A.J."/>
            <person name="Ladd B."/>
            <person name="Jarett J.K."/>
            <person name="Geller-Mcgrath D.E."/>
            <person name="Sieber C.M.K."/>
            <person name="Emerson J.B."/>
            <person name="Anantharaman K."/>
            <person name="Thomas B.C."/>
            <person name="Malmstrom R."/>
            <person name="Stieglmeier M."/>
            <person name="Klingl A."/>
            <person name="Woyke T."/>
            <person name="Ryan C.M."/>
            <person name="Banfield J.F."/>
        </authorList>
    </citation>
    <scope>NUCLEOTIDE SEQUENCE [LARGE SCALE GENOMIC DNA]</scope>
</reference>
<evidence type="ECO:0000313" key="3">
    <source>
        <dbReference type="EMBL" id="PIR98013.1"/>
    </source>
</evidence>
<evidence type="ECO:0000256" key="1">
    <source>
        <dbReference type="ARBA" id="ARBA00007435"/>
    </source>
</evidence>
<comment type="caution">
    <text evidence="3">The sequence shown here is derived from an EMBL/GenBank/DDBJ whole genome shotgun (WGS) entry which is preliminary data.</text>
</comment>
<dbReference type="PANTHER" id="PTHR34477:SF1">
    <property type="entry name" value="UPF0213 PROTEIN YHBQ"/>
    <property type="match status" value="1"/>
</dbReference>
<dbReference type="CDD" id="cd10449">
    <property type="entry name" value="GIY-YIG_SLX1_like"/>
    <property type="match status" value="1"/>
</dbReference>
<evidence type="ECO:0000313" key="4">
    <source>
        <dbReference type="Proteomes" id="UP000231466"/>
    </source>
</evidence>